<keyword evidence="7 13" id="KW-0418">Kinase</keyword>
<dbReference type="AlphaFoldDB" id="A0A1D8NHC5"/>
<evidence type="ECO:0000256" key="13">
    <source>
        <dbReference type="PIRNR" id="PIRNR017288"/>
    </source>
</evidence>
<dbReference type="Gene3D" id="3.30.230.10">
    <property type="match status" value="1"/>
</dbReference>
<dbReference type="RefSeq" id="XP_503619.2">
    <property type="nucleotide sequence ID" value="XM_503619.3"/>
</dbReference>
<evidence type="ECO:0000259" key="14">
    <source>
        <dbReference type="Pfam" id="PF00288"/>
    </source>
</evidence>
<dbReference type="FunFam" id="3.30.230.10:FF:000101">
    <property type="entry name" value="Phosphomevalonate kinase"/>
    <property type="match status" value="1"/>
</dbReference>
<dbReference type="PANTHER" id="PTHR31814:SF2">
    <property type="entry name" value="PHOSPHOMEVALONATE KINASE"/>
    <property type="match status" value="1"/>
</dbReference>
<dbReference type="UniPathway" id="UPA00057">
    <property type="reaction ID" value="UER00099"/>
</dbReference>
<evidence type="ECO:0000256" key="3">
    <source>
        <dbReference type="ARBA" id="ARBA00012958"/>
    </source>
</evidence>
<dbReference type="InterPro" id="IPR035102">
    <property type="entry name" value="Phosphomevalonate_kinase"/>
</dbReference>
<dbReference type="InterPro" id="IPR006204">
    <property type="entry name" value="GHMP_kinase_N_dom"/>
</dbReference>
<organism evidence="15 16">
    <name type="scientific">Yarrowia lipolytica</name>
    <name type="common">Candida lipolytica</name>
    <dbReference type="NCBI Taxonomy" id="4952"/>
    <lineage>
        <taxon>Eukaryota</taxon>
        <taxon>Fungi</taxon>
        <taxon>Dikarya</taxon>
        <taxon>Ascomycota</taxon>
        <taxon>Saccharomycotina</taxon>
        <taxon>Dipodascomycetes</taxon>
        <taxon>Dipodascales</taxon>
        <taxon>Dipodascales incertae sedis</taxon>
        <taxon>Yarrowia</taxon>
    </lineage>
</organism>
<dbReference type="InterPro" id="IPR020568">
    <property type="entry name" value="Ribosomal_Su5_D2-typ_SF"/>
</dbReference>
<dbReference type="eggNOG" id="KOG4519">
    <property type="taxonomic scope" value="Eukaryota"/>
</dbReference>
<keyword evidence="10 13" id="KW-0443">Lipid metabolism</keyword>
<dbReference type="Pfam" id="PF00288">
    <property type="entry name" value="GHMP_kinases_N"/>
    <property type="match status" value="1"/>
</dbReference>
<dbReference type="OrthoDB" id="10262935at2759"/>
<keyword evidence="8" id="KW-0067">ATP-binding</keyword>
<name>A0A1D8NHC5_YARLL</name>
<evidence type="ECO:0000256" key="7">
    <source>
        <dbReference type="ARBA" id="ARBA00022777"/>
    </source>
</evidence>
<evidence type="ECO:0000256" key="10">
    <source>
        <dbReference type="ARBA" id="ARBA00023098"/>
    </source>
</evidence>
<dbReference type="InterPro" id="IPR016005">
    <property type="entry name" value="Erg8"/>
</dbReference>
<evidence type="ECO:0000256" key="1">
    <source>
        <dbReference type="ARBA" id="ARBA00005017"/>
    </source>
</evidence>
<keyword evidence="6" id="KW-0547">Nucleotide-binding</keyword>
<keyword evidence="9 13" id="KW-0752">Steroid biosynthesis</keyword>
<proteinExistence type="inferred from homology"/>
<protein>
    <recommendedName>
        <fullName evidence="3 13">Phosphomevalonate kinase</fullName>
        <ecNumber evidence="3 13">2.7.4.2</ecNumber>
    </recommendedName>
</protein>
<comment type="pathway">
    <text evidence="1 13">Isoprenoid biosynthesis; isopentenyl diphosphate biosynthesis via mevalonate pathway; isopentenyl diphosphate from (R)-mevalonate: step 2/3.</text>
</comment>
<dbReference type="EMBL" id="CP017557">
    <property type="protein sequence ID" value="AOW05032.1"/>
    <property type="molecule type" value="Genomic_DNA"/>
</dbReference>
<dbReference type="GO" id="GO:0019287">
    <property type="term" value="P:isopentenyl diphosphate biosynthetic process, mevalonate pathway"/>
    <property type="evidence" value="ECO:0007669"/>
    <property type="project" value="UniProtKB-UniRule"/>
</dbReference>
<dbReference type="GO" id="GO:0005777">
    <property type="term" value="C:peroxisome"/>
    <property type="evidence" value="ECO:0007669"/>
    <property type="project" value="TreeGrafter"/>
</dbReference>
<gene>
    <name evidence="15" type="ORF">YALI1_E07506g</name>
</gene>
<evidence type="ECO:0000256" key="11">
    <source>
        <dbReference type="ARBA" id="ARBA00023221"/>
    </source>
</evidence>
<dbReference type="InterPro" id="IPR014721">
    <property type="entry name" value="Ribsml_uS5_D2-typ_fold_subgr"/>
</dbReference>
<sequence>MIFDRLFKHEMTTYSAPGKALLCGGYLVIDPAYSAYVVGLSARIYATVSASEASTTSVHVVSPQFDKGEWTYNYTNGQLTAIGHNPFAHAAVNTVLHYVPPRNLHINISIKSDNAYHSQIDSTQRGQFAYHKKAIHEVPKTGLGSSAALTTVLVAALLKSYGIDPLHNTHLVHNLSQVAHCSAQKKIGSGFDVASAVCGSLVYRRFPAESVNMVIAAEGTSEYGALLRTTVNQKWKVTLEPSFLPPGISLLMGDVQGGSETPGMVAKVMAWRKAKPREAEMVWRDLNAANMLMVKLFNDLRKLSLTNNEAYEQLLAEAAPLNALKMIMLQNPLGELARCIITIRKHLKKMTRETGAAIEPDEQSALLNKCNTYSGVIGGVVPGAGGYDAISLLVISSTVNNVKRESQGVQWMELKEENEGLRLEKGFK</sequence>
<dbReference type="GeneID" id="2912386"/>
<keyword evidence="11 13" id="KW-0753">Steroid metabolism</keyword>
<accession>A0A1D8NHC5</accession>
<dbReference type="EC" id="2.7.4.2" evidence="3 13"/>
<dbReference type="SUPFAM" id="SSF54211">
    <property type="entry name" value="Ribosomal protein S5 domain 2-like"/>
    <property type="match status" value="1"/>
</dbReference>
<dbReference type="Proteomes" id="UP000182444">
    <property type="component" value="Chromosome 1E"/>
</dbReference>
<keyword evidence="5 13" id="KW-0808">Transferase</keyword>
<evidence type="ECO:0000256" key="6">
    <source>
        <dbReference type="ARBA" id="ARBA00022741"/>
    </source>
</evidence>
<dbReference type="GO" id="GO:0006696">
    <property type="term" value="P:ergosterol biosynthetic process"/>
    <property type="evidence" value="ECO:0007669"/>
    <property type="project" value="TreeGrafter"/>
</dbReference>
<dbReference type="KEGG" id="yli:2912386"/>
<evidence type="ECO:0000313" key="15">
    <source>
        <dbReference type="EMBL" id="AOW05032.1"/>
    </source>
</evidence>
<dbReference type="InterPro" id="IPR006203">
    <property type="entry name" value="GHMP_knse_ATP-bd_CS"/>
</dbReference>
<evidence type="ECO:0000256" key="5">
    <source>
        <dbReference type="ARBA" id="ARBA00022679"/>
    </source>
</evidence>
<dbReference type="VEuPathDB" id="FungiDB:YALI0_E06193g"/>
<keyword evidence="4 13" id="KW-0444">Lipid biosynthesis</keyword>
<reference evidence="15 16" key="1">
    <citation type="journal article" date="2016" name="PLoS ONE">
        <title>Sequence Assembly of Yarrowia lipolytica Strain W29/CLIB89 Shows Transposable Element Diversity.</title>
        <authorList>
            <person name="Magnan C."/>
            <person name="Yu J."/>
            <person name="Chang I."/>
            <person name="Jahn E."/>
            <person name="Kanomata Y."/>
            <person name="Wu J."/>
            <person name="Zeller M."/>
            <person name="Oakes M."/>
            <person name="Baldi P."/>
            <person name="Sandmeyer S."/>
        </authorList>
    </citation>
    <scope>NUCLEOTIDE SEQUENCE [LARGE SCALE GENOMIC DNA]</scope>
    <source>
        <strain evidence="16">CLIB89(W29)</strain>
    </source>
</reference>
<dbReference type="PROSITE" id="PS00627">
    <property type="entry name" value="GHMP_KINASES_ATP"/>
    <property type="match status" value="1"/>
</dbReference>
<evidence type="ECO:0000256" key="9">
    <source>
        <dbReference type="ARBA" id="ARBA00022955"/>
    </source>
</evidence>
<dbReference type="GO" id="GO:0004631">
    <property type="term" value="F:phosphomevalonate kinase activity"/>
    <property type="evidence" value="ECO:0007669"/>
    <property type="project" value="UniProtKB-UniRule"/>
</dbReference>
<evidence type="ECO:0000256" key="4">
    <source>
        <dbReference type="ARBA" id="ARBA00022516"/>
    </source>
</evidence>
<comment type="catalytic activity">
    <reaction evidence="12">
        <text>(R)-5-phosphomevalonate + ATP = (R)-5-diphosphomevalonate + ADP</text>
        <dbReference type="Rhea" id="RHEA:16341"/>
        <dbReference type="ChEBI" id="CHEBI:30616"/>
        <dbReference type="ChEBI" id="CHEBI:57557"/>
        <dbReference type="ChEBI" id="CHEBI:58146"/>
        <dbReference type="ChEBI" id="CHEBI:456216"/>
        <dbReference type="EC" id="2.7.4.2"/>
    </reaction>
    <physiologicalReaction direction="left-to-right" evidence="12">
        <dbReference type="Rhea" id="RHEA:16342"/>
    </physiologicalReaction>
</comment>
<dbReference type="PIRSF" id="PIRSF017288">
    <property type="entry name" value="PMK_GHMP_euk"/>
    <property type="match status" value="1"/>
</dbReference>
<dbReference type="PANTHER" id="PTHR31814">
    <property type="match status" value="1"/>
</dbReference>
<evidence type="ECO:0000256" key="12">
    <source>
        <dbReference type="ARBA" id="ARBA00029326"/>
    </source>
</evidence>
<evidence type="ECO:0000256" key="2">
    <source>
        <dbReference type="ARBA" id="ARBA00006495"/>
    </source>
</evidence>
<feature type="domain" description="GHMP kinase N-terminal" evidence="14">
    <location>
        <begin position="136"/>
        <end position="199"/>
    </location>
</feature>
<dbReference type="GO" id="GO:0005524">
    <property type="term" value="F:ATP binding"/>
    <property type="evidence" value="ECO:0007669"/>
    <property type="project" value="UniProtKB-UniRule"/>
</dbReference>
<evidence type="ECO:0000256" key="8">
    <source>
        <dbReference type="ARBA" id="ARBA00022840"/>
    </source>
</evidence>
<dbReference type="GO" id="GO:0010142">
    <property type="term" value="P:farnesyl diphosphate biosynthetic process, mevalonate pathway"/>
    <property type="evidence" value="ECO:0007669"/>
    <property type="project" value="TreeGrafter"/>
</dbReference>
<comment type="similarity">
    <text evidence="2 13">Belongs to the GHMP kinase family. Mevalonate kinase subfamily.</text>
</comment>
<dbReference type="VEuPathDB" id="FungiDB:YALI1_E07506g"/>
<evidence type="ECO:0000313" key="16">
    <source>
        <dbReference type="Proteomes" id="UP000182444"/>
    </source>
</evidence>